<proteinExistence type="predicted"/>
<comment type="caution">
    <text evidence="2">The sequence shown here is derived from an EMBL/GenBank/DDBJ whole genome shotgun (WGS) entry which is preliminary data.</text>
</comment>
<dbReference type="InterPro" id="IPR015424">
    <property type="entry name" value="PyrdxlP-dep_Trfase"/>
</dbReference>
<name>A0A0F9NTH6_9ZZZZ</name>
<dbReference type="InterPro" id="IPR000653">
    <property type="entry name" value="DegT/StrS_aminotransferase"/>
</dbReference>
<dbReference type="SUPFAM" id="SSF53383">
    <property type="entry name" value="PLP-dependent transferases"/>
    <property type="match status" value="1"/>
</dbReference>
<feature type="non-terminal residue" evidence="2">
    <location>
        <position position="362"/>
    </location>
</feature>
<dbReference type="GO" id="GO:0030170">
    <property type="term" value="F:pyridoxal phosphate binding"/>
    <property type="evidence" value="ECO:0007669"/>
    <property type="project" value="TreeGrafter"/>
</dbReference>
<dbReference type="Pfam" id="PF01041">
    <property type="entry name" value="DegT_DnrJ_EryC1"/>
    <property type="match status" value="1"/>
</dbReference>
<evidence type="ECO:0000313" key="2">
    <source>
        <dbReference type="EMBL" id="KKM92155.1"/>
    </source>
</evidence>
<dbReference type="GO" id="GO:0000271">
    <property type="term" value="P:polysaccharide biosynthetic process"/>
    <property type="evidence" value="ECO:0007669"/>
    <property type="project" value="TreeGrafter"/>
</dbReference>
<dbReference type="AlphaFoldDB" id="A0A0F9NTH6"/>
<sequence>MKNVQPFKEPIFITRPLLPPLESVNKKIKEIWESKWLTNMGIQHQMLELELKKILHVPYLTLFCNGTIALQLAFQALKLKGEVITTPFTFAATVNALHQNNLKPIYCDIKFDDFNVNPETIEELVTSKTSAILPVHVFGNPCNVKQISKIAEDYNLKVIYDAAHCFGVEYKNKAIGNYGDISMFSFHATKIFHTIEGGALTYNNSELTEPLNLLKNFGIKNEEEIILPGTNAKMNEFQAAIGLLNLNLVEMEIEKRKILSSTYRENLKNIEGVRYLDEKKDVKHNYQYFPILIDEKKLKFSRDDVYELLKKYNIFSRKYFYPLCTDYFFPMKKEEYKIPNARKIVNQVLCLPLYGELHKEDV</sequence>
<organism evidence="2">
    <name type="scientific">marine sediment metagenome</name>
    <dbReference type="NCBI Taxonomy" id="412755"/>
    <lineage>
        <taxon>unclassified sequences</taxon>
        <taxon>metagenomes</taxon>
        <taxon>ecological metagenomes</taxon>
    </lineage>
</organism>
<dbReference type="GO" id="GO:0008483">
    <property type="term" value="F:transaminase activity"/>
    <property type="evidence" value="ECO:0007669"/>
    <property type="project" value="TreeGrafter"/>
</dbReference>
<dbReference type="PANTHER" id="PTHR30244:SF9">
    <property type="entry name" value="PROTEIN RV3402C"/>
    <property type="match status" value="1"/>
</dbReference>
<dbReference type="Gene3D" id="3.40.640.10">
    <property type="entry name" value="Type I PLP-dependent aspartate aminotransferase-like (Major domain)"/>
    <property type="match status" value="1"/>
</dbReference>
<accession>A0A0F9NTH6</accession>
<evidence type="ECO:0008006" key="3">
    <source>
        <dbReference type="Google" id="ProtNLM"/>
    </source>
</evidence>
<dbReference type="InterPro" id="IPR015421">
    <property type="entry name" value="PyrdxlP-dep_Trfase_major"/>
</dbReference>
<dbReference type="PANTHER" id="PTHR30244">
    <property type="entry name" value="TRANSAMINASE"/>
    <property type="match status" value="1"/>
</dbReference>
<dbReference type="EMBL" id="LAZR01006432">
    <property type="protein sequence ID" value="KKM92155.1"/>
    <property type="molecule type" value="Genomic_DNA"/>
</dbReference>
<dbReference type="PIRSF" id="PIRSF000390">
    <property type="entry name" value="PLP_StrS"/>
    <property type="match status" value="1"/>
</dbReference>
<reference evidence="2" key="1">
    <citation type="journal article" date="2015" name="Nature">
        <title>Complex archaea that bridge the gap between prokaryotes and eukaryotes.</title>
        <authorList>
            <person name="Spang A."/>
            <person name="Saw J.H."/>
            <person name="Jorgensen S.L."/>
            <person name="Zaremba-Niedzwiedzka K."/>
            <person name="Martijn J."/>
            <person name="Lind A.E."/>
            <person name="van Eijk R."/>
            <person name="Schleper C."/>
            <person name="Guy L."/>
            <person name="Ettema T.J."/>
        </authorList>
    </citation>
    <scope>NUCLEOTIDE SEQUENCE</scope>
</reference>
<keyword evidence="1" id="KW-0663">Pyridoxal phosphate</keyword>
<dbReference type="CDD" id="cd00616">
    <property type="entry name" value="AHBA_syn"/>
    <property type="match status" value="1"/>
</dbReference>
<gene>
    <name evidence="2" type="ORF">LCGC14_1221250</name>
</gene>
<protein>
    <recommendedName>
        <fullName evidence="3">Aminotransferase class I/classII domain-containing protein</fullName>
    </recommendedName>
</protein>
<evidence type="ECO:0000256" key="1">
    <source>
        <dbReference type="ARBA" id="ARBA00022898"/>
    </source>
</evidence>